<gene>
    <name evidence="2" type="ORF">mRhiFer1_015781</name>
</gene>
<dbReference type="EMBL" id="JACAGC010000023">
    <property type="protein sequence ID" value="KAF6284876.1"/>
    <property type="molecule type" value="Genomic_DNA"/>
</dbReference>
<dbReference type="PANTHER" id="PTHR40386">
    <property type="entry name" value="SMALL INTEGRAL MEMBRANE PROTEIN 26"/>
    <property type="match status" value="1"/>
</dbReference>
<keyword evidence="1" id="KW-1133">Transmembrane helix</keyword>
<dbReference type="InterPro" id="IPR038831">
    <property type="entry name" value="SMIM26"/>
</dbReference>
<dbReference type="PANTHER" id="PTHR40386:SF1">
    <property type="entry name" value="SMALL INTEGRAL MEMBRANE PROTEIN 26"/>
    <property type="match status" value="1"/>
</dbReference>
<dbReference type="OrthoDB" id="9905290at2759"/>
<evidence type="ECO:0000256" key="1">
    <source>
        <dbReference type="SAM" id="Phobius"/>
    </source>
</evidence>
<sequence length="94" mass="10575">MRPDQATIWYRRMSAVYALGTWTLLGSLVFFGRKQSKPAGGELEEKDASISEIIEPPKGFYVETIVTYKEDFVPITDKIINYLKSWTGGPGPES</sequence>
<reference evidence="2 3" key="1">
    <citation type="journal article" date="2020" name="Nature">
        <title>Six reference-quality genomes reveal evolution of bat adaptations.</title>
        <authorList>
            <person name="Jebb D."/>
            <person name="Huang Z."/>
            <person name="Pippel M."/>
            <person name="Hughes G.M."/>
            <person name="Lavrichenko K."/>
            <person name="Devanna P."/>
            <person name="Winkler S."/>
            <person name="Jermiin L.S."/>
            <person name="Skirmuntt E.C."/>
            <person name="Katzourakis A."/>
            <person name="Burkitt-Gray L."/>
            <person name="Ray D.A."/>
            <person name="Sullivan K.A.M."/>
            <person name="Roscito J.G."/>
            <person name="Kirilenko B.M."/>
            <person name="Davalos L.M."/>
            <person name="Corthals A.P."/>
            <person name="Power M.L."/>
            <person name="Jones G."/>
            <person name="Ransome R.D."/>
            <person name="Dechmann D.K.N."/>
            <person name="Locatelli A.G."/>
            <person name="Puechmaille S.J."/>
            <person name="Fedrigo O."/>
            <person name="Jarvis E.D."/>
            <person name="Hiller M."/>
            <person name="Vernes S.C."/>
            <person name="Myers E.W."/>
            <person name="Teeling E.C."/>
        </authorList>
    </citation>
    <scope>NUCLEOTIDE SEQUENCE [LARGE SCALE GENOMIC DNA]</scope>
    <source>
        <strain evidence="2">MRhiFer1</strain>
        <tissue evidence="2">Lung</tissue>
    </source>
</reference>
<protein>
    <submittedName>
        <fullName evidence="2">Small integral membrane protein 26</fullName>
    </submittedName>
</protein>
<dbReference type="AlphaFoldDB" id="A0A7J7S8U7"/>
<keyword evidence="1" id="KW-0472">Membrane</keyword>
<comment type="caution">
    <text evidence="2">The sequence shown here is derived from an EMBL/GenBank/DDBJ whole genome shotgun (WGS) entry which is preliminary data.</text>
</comment>
<evidence type="ECO:0000313" key="3">
    <source>
        <dbReference type="Proteomes" id="UP000585614"/>
    </source>
</evidence>
<name>A0A7J7S8U7_RHIFE</name>
<dbReference type="Proteomes" id="UP000585614">
    <property type="component" value="Unassembled WGS sequence"/>
</dbReference>
<organism evidence="2 3">
    <name type="scientific">Rhinolophus ferrumequinum</name>
    <name type="common">Greater horseshoe bat</name>
    <dbReference type="NCBI Taxonomy" id="59479"/>
    <lineage>
        <taxon>Eukaryota</taxon>
        <taxon>Metazoa</taxon>
        <taxon>Chordata</taxon>
        <taxon>Craniata</taxon>
        <taxon>Vertebrata</taxon>
        <taxon>Euteleostomi</taxon>
        <taxon>Mammalia</taxon>
        <taxon>Eutheria</taxon>
        <taxon>Laurasiatheria</taxon>
        <taxon>Chiroptera</taxon>
        <taxon>Yinpterochiroptera</taxon>
        <taxon>Rhinolophoidea</taxon>
        <taxon>Rhinolophidae</taxon>
        <taxon>Rhinolophinae</taxon>
        <taxon>Rhinolophus</taxon>
    </lineage>
</organism>
<feature type="transmembrane region" description="Helical" evidence="1">
    <location>
        <begin position="12"/>
        <end position="31"/>
    </location>
</feature>
<evidence type="ECO:0000313" key="2">
    <source>
        <dbReference type="EMBL" id="KAF6284876.1"/>
    </source>
</evidence>
<accession>A0A7J7S8U7</accession>
<proteinExistence type="predicted"/>
<keyword evidence="1" id="KW-0812">Transmembrane</keyword>